<dbReference type="Proteomes" id="UP000822688">
    <property type="component" value="Chromosome 12"/>
</dbReference>
<comment type="caution">
    <text evidence="1">The sequence shown here is derived from an EMBL/GenBank/DDBJ whole genome shotgun (WGS) entry which is preliminary data.</text>
</comment>
<dbReference type="AlphaFoldDB" id="A0A8T0G9X2"/>
<proteinExistence type="predicted"/>
<reference evidence="1" key="1">
    <citation type="submission" date="2020-06" db="EMBL/GenBank/DDBJ databases">
        <title>WGS assembly of Ceratodon purpureus strain R40.</title>
        <authorList>
            <person name="Carey S.B."/>
            <person name="Jenkins J."/>
            <person name="Shu S."/>
            <person name="Lovell J.T."/>
            <person name="Sreedasyam A."/>
            <person name="Maumus F."/>
            <person name="Tiley G.P."/>
            <person name="Fernandez-Pozo N."/>
            <person name="Barry K."/>
            <person name="Chen C."/>
            <person name="Wang M."/>
            <person name="Lipzen A."/>
            <person name="Daum C."/>
            <person name="Saski C.A."/>
            <person name="Payton A.C."/>
            <person name="Mcbreen J.C."/>
            <person name="Conrad R.E."/>
            <person name="Kollar L.M."/>
            <person name="Olsson S."/>
            <person name="Huttunen S."/>
            <person name="Landis J.B."/>
            <person name="Wickett N.J."/>
            <person name="Johnson M.G."/>
            <person name="Rensing S.A."/>
            <person name="Grimwood J."/>
            <person name="Schmutz J."/>
            <person name="Mcdaniel S.F."/>
        </authorList>
    </citation>
    <scope>NUCLEOTIDE SEQUENCE</scope>
    <source>
        <strain evidence="1">R40</strain>
    </source>
</reference>
<accession>A0A8T0G9X2</accession>
<sequence>MKFQSHVDRNCGNRQNLNLKPRTVIVEYNGQEETLAIGQCAGGASLFKPRASVTFFRQASCRKLGIEQPFRHL</sequence>
<dbReference type="EMBL" id="CM026433">
    <property type="protein sequence ID" value="KAG0555525.1"/>
    <property type="molecule type" value="Genomic_DNA"/>
</dbReference>
<organism evidence="1 2">
    <name type="scientific">Ceratodon purpureus</name>
    <name type="common">Fire moss</name>
    <name type="synonym">Dicranum purpureum</name>
    <dbReference type="NCBI Taxonomy" id="3225"/>
    <lineage>
        <taxon>Eukaryota</taxon>
        <taxon>Viridiplantae</taxon>
        <taxon>Streptophyta</taxon>
        <taxon>Embryophyta</taxon>
        <taxon>Bryophyta</taxon>
        <taxon>Bryophytina</taxon>
        <taxon>Bryopsida</taxon>
        <taxon>Dicranidae</taxon>
        <taxon>Pseudoditrichales</taxon>
        <taxon>Ditrichaceae</taxon>
        <taxon>Ceratodon</taxon>
    </lineage>
</organism>
<evidence type="ECO:0000313" key="1">
    <source>
        <dbReference type="EMBL" id="KAG0555525.1"/>
    </source>
</evidence>
<keyword evidence="2" id="KW-1185">Reference proteome</keyword>
<name>A0A8T0G9X2_CERPU</name>
<evidence type="ECO:0000313" key="2">
    <source>
        <dbReference type="Proteomes" id="UP000822688"/>
    </source>
</evidence>
<protein>
    <submittedName>
        <fullName evidence="1">Uncharacterized protein</fullName>
    </submittedName>
</protein>
<gene>
    <name evidence="1" type="ORF">KC19_12G175300</name>
</gene>